<dbReference type="Proteomes" id="UP001321520">
    <property type="component" value="Chromosome"/>
</dbReference>
<dbReference type="PANTHER" id="PTHR34823:SF1">
    <property type="entry name" value="CHITIN-BINDING TYPE-4 DOMAIN-CONTAINING PROTEIN"/>
    <property type="match status" value="1"/>
</dbReference>
<dbReference type="InterPro" id="IPR051024">
    <property type="entry name" value="GlcNAc_Chitin_IntDeg"/>
</dbReference>
<keyword evidence="4" id="KW-1185">Reference proteome</keyword>
<dbReference type="Gene3D" id="2.70.50.50">
    <property type="entry name" value="chitin-binding protein cbp21"/>
    <property type="match status" value="1"/>
</dbReference>
<protein>
    <submittedName>
        <fullName evidence="3">Lytic polysaccharide monooxygenase</fullName>
    </submittedName>
</protein>
<reference evidence="3 4" key="1">
    <citation type="submission" date="2022-05" db="EMBL/GenBank/DDBJ databases">
        <title>Microbulbifer sp. nov., isolated from sponge.</title>
        <authorList>
            <person name="Gao L."/>
        </authorList>
    </citation>
    <scope>NUCLEOTIDE SEQUENCE [LARGE SCALE GENOMIC DNA]</scope>
    <source>
        <strain evidence="3 4">MI-G</strain>
    </source>
</reference>
<dbReference type="InterPro" id="IPR014756">
    <property type="entry name" value="Ig_E-set"/>
</dbReference>
<gene>
    <name evidence="3" type="ORF">M8T91_06130</name>
</gene>
<dbReference type="EMBL" id="CP098023">
    <property type="protein sequence ID" value="WKD50994.1"/>
    <property type="molecule type" value="Genomic_DNA"/>
</dbReference>
<keyword evidence="3" id="KW-0503">Monooxygenase</keyword>
<name>A0ABY9EDB8_9GAMM</name>
<dbReference type="RefSeq" id="WP_301417837.1">
    <property type="nucleotide sequence ID" value="NZ_CP098023.1"/>
</dbReference>
<organism evidence="3 4">
    <name type="scientific">Microbulbifer spongiae</name>
    <dbReference type="NCBI Taxonomy" id="2944933"/>
    <lineage>
        <taxon>Bacteria</taxon>
        <taxon>Pseudomonadati</taxon>
        <taxon>Pseudomonadota</taxon>
        <taxon>Gammaproteobacteria</taxon>
        <taxon>Cellvibrionales</taxon>
        <taxon>Microbulbiferaceae</taxon>
        <taxon>Microbulbifer</taxon>
    </lineage>
</organism>
<dbReference type="InterPro" id="IPR004302">
    <property type="entry name" value="Cellulose/chitin-bd_N"/>
</dbReference>
<keyword evidence="3" id="KW-0560">Oxidoreductase</keyword>
<accession>A0ABY9EDB8</accession>
<evidence type="ECO:0000313" key="4">
    <source>
        <dbReference type="Proteomes" id="UP001321520"/>
    </source>
</evidence>
<feature type="domain" description="Chitin-binding type-4" evidence="2">
    <location>
        <begin position="24"/>
        <end position="213"/>
    </location>
</feature>
<sequence>MRTTIVSWIVASVMVGFSGFASSHGWTEFPKARQIFCAEDGGYWHPSDGSAIPNSACRAAFLESGTYPFVQKNEFSANVANYNEDSAVQSVVIDGYLCSAGSSAKAGMDIPSPDWQKTLLAAGSHRLKFRATAAHNPSYWRIYLTKPGFDSATQRLQWSDLEIINSYGNLPVVNGYYEMDINIPTERSGTGVLYVRWQRNDPAGEGFYNCSDIIFE</sequence>
<evidence type="ECO:0000313" key="3">
    <source>
        <dbReference type="EMBL" id="WKD50994.1"/>
    </source>
</evidence>
<dbReference type="SUPFAM" id="SSF81296">
    <property type="entry name" value="E set domains"/>
    <property type="match status" value="1"/>
</dbReference>
<dbReference type="PANTHER" id="PTHR34823">
    <property type="entry name" value="GLCNAC-BINDING PROTEIN A"/>
    <property type="match status" value="1"/>
</dbReference>
<evidence type="ECO:0000259" key="2">
    <source>
        <dbReference type="Pfam" id="PF03067"/>
    </source>
</evidence>
<keyword evidence="1" id="KW-0732">Signal</keyword>
<dbReference type="CDD" id="cd21177">
    <property type="entry name" value="LPMO_AA10"/>
    <property type="match status" value="1"/>
</dbReference>
<proteinExistence type="predicted"/>
<dbReference type="GO" id="GO:0004497">
    <property type="term" value="F:monooxygenase activity"/>
    <property type="evidence" value="ECO:0007669"/>
    <property type="project" value="UniProtKB-KW"/>
</dbReference>
<evidence type="ECO:0000256" key="1">
    <source>
        <dbReference type="ARBA" id="ARBA00022729"/>
    </source>
</evidence>
<dbReference type="Pfam" id="PF03067">
    <property type="entry name" value="LPMO_10"/>
    <property type="match status" value="1"/>
</dbReference>